<keyword evidence="4" id="KW-0732">Signal</keyword>
<reference evidence="10" key="2">
    <citation type="submission" date="2020-09" db="EMBL/GenBank/DDBJ databases">
        <authorList>
            <person name="Sun Q."/>
            <person name="Zhou Y."/>
        </authorList>
    </citation>
    <scope>NUCLEOTIDE SEQUENCE</scope>
    <source>
        <strain evidence="10">CGMCC 4.7201</strain>
    </source>
</reference>
<comment type="caution">
    <text evidence="10">The sequence shown here is derived from an EMBL/GenBank/DDBJ whole genome shotgun (WGS) entry which is preliminary data.</text>
</comment>
<dbReference type="GO" id="GO:0046872">
    <property type="term" value="F:metal ion binding"/>
    <property type="evidence" value="ECO:0007669"/>
    <property type="project" value="UniProtKB-KW"/>
</dbReference>
<dbReference type="SUPFAM" id="SSF55486">
    <property type="entry name" value="Metalloproteases ('zincins'), catalytic domain"/>
    <property type="match status" value="1"/>
</dbReference>
<keyword evidence="6" id="KW-0862">Zinc</keyword>
<sequence>MRHRAVHSPRYRSRYLSVAFVAGALTLTPVLGSPFGGTSGSFAKVAAKGSHLCPTGGQVHANARVKTGVSPQADPDTLNAKQTRAIQADLGRLTRSGAPGTAAGGLNARETIPVYFHVIHDGDKGKLSKAKVEKQMAVLNGGYGGKGAGNYESRYTFVLKAIDYTDNASWYNGLRDETPQERAMKTKLHRGNAGTLNVYTAKLDSLLGWATFPTDYKDHPKMDGVVLLDESLPGGTSTNFNEGDTATHEVGHWMGLFHTFDGGCTIGDYVRDTPREASPASGCPTGRDTCPEPGKDPIHNFMDYSYDTCMTQFTKYQVKRMDKFFKAYRKQSAGRG</sequence>
<dbReference type="InterPro" id="IPR008754">
    <property type="entry name" value="Peptidase_M43"/>
</dbReference>
<proteinExistence type="inferred from homology"/>
<evidence type="ECO:0000256" key="6">
    <source>
        <dbReference type="ARBA" id="ARBA00022833"/>
    </source>
</evidence>
<gene>
    <name evidence="10" type="ORF">GCM10012280_56940</name>
</gene>
<evidence type="ECO:0000256" key="2">
    <source>
        <dbReference type="ARBA" id="ARBA00022670"/>
    </source>
</evidence>
<evidence type="ECO:0000256" key="1">
    <source>
        <dbReference type="ARBA" id="ARBA00008721"/>
    </source>
</evidence>
<dbReference type="Proteomes" id="UP000641932">
    <property type="component" value="Unassembled WGS sequence"/>
</dbReference>
<dbReference type="CDD" id="cd04275">
    <property type="entry name" value="ZnMc_pappalysin_like"/>
    <property type="match status" value="1"/>
</dbReference>
<dbReference type="Gene3D" id="3.40.390.10">
    <property type="entry name" value="Collagenase (Catalytic Domain)"/>
    <property type="match status" value="1"/>
</dbReference>
<dbReference type="GO" id="GO:0006508">
    <property type="term" value="P:proteolysis"/>
    <property type="evidence" value="ECO:0007669"/>
    <property type="project" value="UniProtKB-KW"/>
</dbReference>
<keyword evidence="2" id="KW-0645">Protease</keyword>
<keyword evidence="3" id="KW-0479">Metal-binding</keyword>
<reference evidence="10" key="1">
    <citation type="journal article" date="2014" name="Int. J. Syst. Evol. Microbiol.">
        <title>Complete genome sequence of Corynebacterium casei LMG S-19264T (=DSM 44701T), isolated from a smear-ripened cheese.</title>
        <authorList>
            <consortium name="US DOE Joint Genome Institute (JGI-PGF)"/>
            <person name="Walter F."/>
            <person name="Albersmeier A."/>
            <person name="Kalinowski J."/>
            <person name="Ruckert C."/>
        </authorList>
    </citation>
    <scope>NUCLEOTIDE SEQUENCE</scope>
    <source>
        <strain evidence="10">CGMCC 4.7201</strain>
    </source>
</reference>
<dbReference type="GO" id="GO:0008237">
    <property type="term" value="F:metallopeptidase activity"/>
    <property type="evidence" value="ECO:0007669"/>
    <property type="project" value="UniProtKB-KW"/>
</dbReference>
<dbReference type="PANTHER" id="PTHR47466">
    <property type="match status" value="1"/>
</dbReference>
<keyword evidence="11" id="KW-1185">Reference proteome</keyword>
<comment type="similarity">
    <text evidence="1">Belongs to the peptidase M43B family.</text>
</comment>
<keyword evidence="5" id="KW-0378">Hydrolase</keyword>
<evidence type="ECO:0000256" key="7">
    <source>
        <dbReference type="ARBA" id="ARBA00023049"/>
    </source>
</evidence>
<keyword evidence="7 10" id="KW-0482">Metalloprotease</keyword>
<name>A0A917ZVR6_9ACTN</name>
<evidence type="ECO:0000256" key="8">
    <source>
        <dbReference type="ARBA" id="ARBA00023157"/>
    </source>
</evidence>
<dbReference type="RefSeq" id="WP_189134694.1">
    <property type="nucleotide sequence ID" value="NZ_BMMS01000030.1"/>
</dbReference>
<organism evidence="10 11">
    <name type="scientific">Wenjunlia tyrosinilytica</name>
    <dbReference type="NCBI Taxonomy" id="1544741"/>
    <lineage>
        <taxon>Bacteria</taxon>
        <taxon>Bacillati</taxon>
        <taxon>Actinomycetota</taxon>
        <taxon>Actinomycetes</taxon>
        <taxon>Kitasatosporales</taxon>
        <taxon>Streptomycetaceae</taxon>
        <taxon>Wenjunlia</taxon>
    </lineage>
</organism>
<dbReference type="Pfam" id="PF05572">
    <property type="entry name" value="Peptidase_M43"/>
    <property type="match status" value="1"/>
</dbReference>
<dbReference type="PANTHER" id="PTHR47466:SF1">
    <property type="entry name" value="METALLOPROTEASE MEP1 (AFU_ORTHOLOGUE AFUA_1G07730)-RELATED"/>
    <property type="match status" value="1"/>
</dbReference>
<evidence type="ECO:0000256" key="3">
    <source>
        <dbReference type="ARBA" id="ARBA00022723"/>
    </source>
</evidence>
<dbReference type="AlphaFoldDB" id="A0A917ZVR6"/>
<evidence type="ECO:0000256" key="4">
    <source>
        <dbReference type="ARBA" id="ARBA00022729"/>
    </source>
</evidence>
<evidence type="ECO:0000256" key="5">
    <source>
        <dbReference type="ARBA" id="ARBA00022801"/>
    </source>
</evidence>
<dbReference type="InterPro" id="IPR024079">
    <property type="entry name" value="MetalloPept_cat_dom_sf"/>
</dbReference>
<protein>
    <submittedName>
        <fullName evidence="10">Zinc metalloprotease</fullName>
    </submittedName>
</protein>
<evidence type="ECO:0000259" key="9">
    <source>
        <dbReference type="Pfam" id="PF05572"/>
    </source>
</evidence>
<dbReference type="EMBL" id="BMMS01000030">
    <property type="protein sequence ID" value="GGO96741.1"/>
    <property type="molecule type" value="Genomic_DNA"/>
</dbReference>
<keyword evidence="8" id="KW-1015">Disulfide bond</keyword>
<evidence type="ECO:0000313" key="11">
    <source>
        <dbReference type="Proteomes" id="UP000641932"/>
    </source>
</evidence>
<feature type="domain" description="Peptidase M43 pregnancy-associated plasma-A" evidence="9">
    <location>
        <begin position="208"/>
        <end position="324"/>
    </location>
</feature>
<accession>A0A917ZVR6</accession>
<evidence type="ECO:0000313" key="10">
    <source>
        <dbReference type="EMBL" id="GGO96741.1"/>
    </source>
</evidence>